<dbReference type="InterPro" id="IPR000847">
    <property type="entry name" value="LysR_HTH_N"/>
</dbReference>
<reference evidence="6 7" key="1">
    <citation type="submission" date="2020-10" db="EMBL/GenBank/DDBJ databases">
        <title>Ramlibacter sp. HM2 16S ribosomal RNA gene Genome sequencing and assembly.</title>
        <authorList>
            <person name="Kang M."/>
        </authorList>
    </citation>
    <scope>NUCLEOTIDE SEQUENCE [LARGE SCALE GENOMIC DNA]</scope>
    <source>
        <strain evidence="6 7">HM2</strain>
    </source>
</reference>
<comment type="caution">
    <text evidence="6">The sequence shown here is derived from an EMBL/GenBank/DDBJ whole genome shotgun (WGS) entry which is preliminary data.</text>
</comment>
<feature type="domain" description="HTH lysR-type" evidence="5">
    <location>
        <begin position="5"/>
        <end position="62"/>
    </location>
</feature>
<dbReference type="InterPro" id="IPR050950">
    <property type="entry name" value="HTH-type_LysR_regulators"/>
</dbReference>
<evidence type="ECO:0000256" key="4">
    <source>
        <dbReference type="ARBA" id="ARBA00023163"/>
    </source>
</evidence>
<evidence type="ECO:0000256" key="1">
    <source>
        <dbReference type="ARBA" id="ARBA00009437"/>
    </source>
</evidence>
<dbReference type="Pfam" id="PF00126">
    <property type="entry name" value="HTH_1"/>
    <property type="match status" value="1"/>
</dbReference>
<accession>A0ABR9S1Z9</accession>
<dbReference type="Gene3D" id="3.40.190.290">
    <property type="match status" value="1"/>
</dbReference>
<keyword evidence="7" id="KW-1185">Reference proteome</keyword>
<dbReference type="Pfam" id="PF03466">
    <property type="entry name" value="LysR_substrate"/>
    <property type="match status" value="1"/>
</dbReference>
<dbReference type="SUPFAM" id="SSF46785">
    <property type="entry name" value="Winged helix' DNA-binding domain"/>
    <property type="match status" value="1"/>
</dbReference>
<dbReference type="PANTHER" id="PTHR30419">
    <property type="entry name" value="HTH-TYPE TRANSCRIPTIONAL REGULATOR YBHD"/>
    <property type="match status" value="1"/>
</dbReference>
<dbReference type="SUPFAM" id="SSF53850">
    <property type="entry name" value="Periplasmic binding protein-like II"/>
    <property type="match status" value="1"/>
</dbReference>
<dbReference type="Gene3D" id="1.10.10.10">
    <property type="entry name" value="Winged helix-like DNA-binding domain superfamily/Winged helix DNA-binding domain"/>
    <property type="match status" value="1"/>
</dbReference>
<dbReference type="Proteomes" id="UP000806285">
    <property type="component" value="Unassembled WGS sequence"/>
</dbReference>
<gene>
    <name evidence="6" type="ORF">IM787_08100</name>
</gene>
<comment type="similarity">
    <text evidence="1">Belongs to the LysR transcriptional regulatory family.</text>
</comment>
<organism evidence="6 7">
    <name type="scientific">Ramlibacter pallidus</name>
    <dbReference type="NCBI Taxonomy" id="2780087"/>
    <lineage>
        <taxon>Bacteria</taxon>
        <taxon>Pseudomonadati</taxon>
        <taxon>Pseudomonadota</taxon>
        <taxon>Betaproteobacteria</taxon>
        <taxon>Burkholderiales</taxon>
        <taxon>Comamonadaceae</taxon>
        <taxon>Ramlibacter</taxon>
    </lineage>
</organism>
<name>A0ABR9S1Z9_9BURK</name>
<keyword evidence="2" id="KW-0805">Transcription regulation</keyword>
<dbReference type="InterPro" id="IPR036390">
    <property type="entry name" value="WH_DNA-bd_sf"/>
</dbReference>
<evidence type="ECO:0000259" key="5">
    <source>
        <dbReference type="PROSITE" id="PS50931"/>
    </source>
</evidence>
<dbReference type="PANTHER" id="PTHR30419:SF2">
    <property type="entry name" value="LYSR FAMILY TRANSCRIPTIONAL REGULATOR"/>
    <property type="match status" value="1"/>
</dbReference>
<proteinExistence type="inferred from homology"/>
<dbReference type="RefSeq" id="WP_193676119.1">
    <property type="nucleotide sequence ID" value="NZ_JADDIV010000002.1"/>
</dbReference>
<evidence type="ECO:0000256" key="3">
    <source>
        <dbReference type="ARBA" id="ARBA00023125"/>
    </source>
</evidence>
<evidence type="ECO:0000313" key="7">
    <source>
        <dbReference type="Proteomes" id="UP000806285"/>
    </source>
</evidence>
<protein>
    <submittedName>
        <fullName evidence="6">LysR family transcriptional regulator</fullName>
    </submittedName>
</protein>
<evidence type="ECO:0000313" key="6">
    <source>
        <dbReference type="EMBL" id="MBE7367523.1"/>
    </source>
</evidence>
<dbReference type="PROSITE" id="PS50931">
    <property type="entry name" value="HTH_LYSR"/>
    <property type="match status" value="1"/>
</dbReference>
<dbReference type="InterPro" id="IPR005119">
    <property type="entry name" value="LysR_subst-bd"/>
</dbReference>
<keyword evidence="4" id="KW-0804">Transcription</keyword>
<dbReference type="InterPro" id="IPR036388">
    <property type="entry name" value="WH-like_DNA-bd_sf"/>
</dbReference>
<dbReference type="EMBL" id="JADDIV010000002">
    <property type="protein sequence ID" value="MBE7367523.1"/>
    <property type="molecule type" value="Genomic_DNA"/>
</dbReference>
<sequence length="303" mass="32065">MTAPLDLLTLRVILSVAESGSISAGSEKLQLAVAAASARISALETALGIRIFERSPRGVELTTAGRMLVQRGGELLGAADQLVADLQDWGAGLAGHVRMLANASALLQVLPERLEAFMRTHPRIRVEVEERISPEIPVALLEGRADVGVVDVATPSAGLSFLPFFQDAVSLVIPANHALANQTEIRLSQLVAENFIVLTGANALRTRLFNAASALGQPLKVRMQMRSFDAACRMVAAGLGVAVLPATAILPQLAHLPLKALPIAEDWARRTHYLVLRTGDEATAAARTLVQALRQPSAPPVSG</sequence>
<keyword evidence="3" id="KW-0238">DNA-binding</keyword>
<evidence type="ECO:0000256" key="2">
    <source>
        <dbReference type="ARBA" id="ARBA00023015"/>
    </source>
</evidence>